<reference evidence="2" key="1">
    <citation type="journal article" date="2005" name="Nature">
        <title>The map-based sequence of the rice genome.</title>
        <authorList>
            <consortium name="International rice genome sequencing project (IRGSP)"/>
            <person name="Matsumoto T."/>
            <person name="Wu J."/>
            <person name="Kanamori H."/>
            <person name="Katayose Y."/>
            <person name="Fujisawa M."/>
            <person name="Namiki N."/>
            <person name="Mizuno H."/>
            <person name="Yamamoto K."/>
            <person name="Antonio B.A."/>
            <person name="Baba T."/>
            <person name="Sakata K."/>
            <person name="Nagamura Y."/>
            <person name="Aoki H."/>
            <person name="Arikawa K."/>
            <person name="Arita K."/>
            <person name="Bito T."/>
            <person name="Chiden Y."/>
            <person name="Fujitsuka N."/>
            <person name="Fukunaka R."/>
            <person name="Hamada M."/>
            <person name="Harada C."/>
            <person name="Hayashi A."/>
            <person name="Hijishita S."/>
            <person name="Honda M."/>
            <person name="Hosokawa S."/>
            <person name="Ichikawa Y."/>
            <person name="Idonuma A."/>
            <person name="Iijima M."/>
            <person name="Ikeda M."/>
            <person name="Ikeno M."/>
            <person name="Ito K."/>
            <person name="Ito S."/>
            <person name="Ito T."/>
            <person name="Ito Y."/>
            <person name="Ito Y."/>
            <person name="Iwabuchi A."/>
            <person name="Kamiya K."/>
            <person name="Karasawa W."/>
            <person name="Kurita K."/>
            <person name="Katagiri S."/>
            <person name="Kikuta A."/>
            <person name="Kobayashi H."/>
            <person name="Kobayashi N."/>
            <person name="Machita K."/>
            <person name="Maehara T."/>
            <person name="Masukawa M."/>
            <person name="Mizubayashi T."/>
            <person name="Mukai Y."/>
            <person name="Nagasaki H."/>
            <person name="Nagata Y."/>
            <person name="Naito S."/>
            <person name="Nakashima M."/>
            <person name="Nakama Y."/>
            <person name="Nakamichi Y."/>
            <person name="Nakamura M."/>
            <person name="Meguro A."/>
            <person name="Negishi M."/>
            <person name="Ohta I."/>
            <person name="Ohta T."/>
            <person name="Okamoto M."/>
            <person name="Ono N."/>
            <person name="Saji S."/>
            <person name="Sakaguchi M."/>
            <person name="Sakai K."/>
            <person name="Shibata M."/>
            <person name="Shimokawa T."/>
            <person name="Song J."/>
            <person name="Takazaki Y."/>
            <person name="Terasawa K."/>
            <person name="Tsugane M."/>
            <person name="Tsuji K."/>
            <person name="Ueda S."/>
            <person name="Waki K."/>
            <person name="Yamagata H."/>
            <person name="Yamamoto M."/>
            <person name="Yamamoto S."/>
            <person name="Yamane H."/>
            <person name="Yoshiki S."/>
            <person name="Yoshihara R."/>
            <person name="Yukawa K."/>
            <person name="Zhong H."/>
            <person name="Yano M."/>
            <person name="Yuan Q."/>
            <person name="Ouyang S."/>
            <person name="Liu J."/>
            <person name="Jones K.M."/>
            <person name="Gansberger K."/>
            <person name="Moffat K."/>
            <person name="Hill J."/>
            <person name="Bera J."/>
            <person name="Fadrosh D."/>
            <person name="Jin S."/>
            <person name="Johri S."/>
            <person name="Kim M."/>
            <person name="Overton L."/>
            <person name="Reardon M."/>
            <person name="Tsitrin T."/>
            <person name="Vuong H."/>
            <person name="Weaver B."/>
            <person name="Ciecko A."/>
            <person name="Tallon L."/>
            <person name="Jackson J."/>
            <person name="Pai G."/>
            <person name="Aken S.V."/>
            <person name="Utterback T."/>
            <person name="Reidmuller S."/>
            <person name="Feldblyum T."/>
            <person name="Hsiao J."/>
            <person name="Zismann V."/>
            <person name="Iobst S."/>
            <person name="de Vazeille A.R."/>
            <person name="Buell C.R."/>
            <person name="Ying K."/>
            <person name="Li Y."/>
            <person name="Lu T."/>
            <person name="Huang Y."/>
            <person name="Zhao Q."/>
            <person name="Feng Q."/>
            <person name="Zhang L."/>
            <person name="Zhu J."/>
            <person name="Weng Q."/>
            <person name="Mu J."/>
            <person name="Lu Y."/>
            <person name="Fan D."/>
            <person name="Liu Y."/>
            <person name="Guan J."/>
            <person name="Zhang Y."/>
            <person name="Yu S."/>
            <person name="Liu X."/>
            <person name="Zhang Y."/>
            <person name="Hong G."/>
            <person name="Han B."/>
            <person name="Choisne N."/>
            <person name="Demange N."/>
            <person name="Orjeda G."/>
            <person name="Samain S."/>
            <person name="Cattolico L."/>
            <person name="Pelletier E."/>
            <person name="Couloux A."/>
            <person name="Segurens B."/>
            <person name="Wincker P."/>
            <person name="D'Hont A."/>
            <person name="Scarpelli C."/>
            <person name="Weissenbach J."/>
            <person name="Salanoubat M."/>
            <person name="Quetier F."/>
            <person name="Yu Y."/>
            <person name="Kim H.R."/>
            <person name="Rambo T."/>
            <person name="Currie J."/>
            <person name="Collura K."/>
            <person name="Luo M."/>
            <person name="Yang T."/>
            <person name="Ammiraju J.S.S."/>
            <person name="Engler F."/>
            <person name="Soderlund C."/>
            <person name="Wing R.A."/>
            <person name="Palmer L.E."/>
            <person name="de la Bastide M."/>
            <person name="Spiegel L."/>
            <person name="Nascimento L."/>
            <person name="Zutavern T."/>
            <person name="O'Shaughnessy A."/>
            <person name="Dike S."/>
            <person name="Dedhia N."/>
            <person name="Preston R."/>
            <person name="Balija V."/>
            <person name="McCombie W.R."/>
            <person name="Chow T."/>
            <person name="Chen H."/>
            <person name="Chung M."/>
            <person name="Chen C."/>
            <person name="Shaw J."/>
            <person name="Wu H."/>
            <person name="Hsiao K."/>
            <person name="Chao Y."/>
            <person name="Chu M."/>
            <person name="Cheng C."/>
            <person name="Hour A."/>
            <person name="Lee P."/>
            <person name="Lin S."/>
            <person name="Lin Y."/>
            <person name="Liou J."/>
            <person name="Liu S."/>
            <person name="Hsing Y."/>
            <person name="Raghuvanshi S."/>
            <person name="Mohanty A."/>
            <person name="Bharti A.K."/>
            <person name="Gaur A."/>
            <person name="Gupta V."/>
            <person name="Kumar D."/>
            <person name="Ravi V."/>
            <person name="Vij S."/>
            <person name="Kapur A."/>
            <person name="Khurana P."/>
            <person name="Khurana P."/>
            <person name="Khurana J.P."/>
            <person name="Tyagi A.K."/>
            <person name="Gaikwad K."/>
            <person name="Singh A."/>
            <person name="Dalal V."/>
            <person name="Srivastava S."/>
            <person name="Dixit A."/>
            <person name="Pal A.K."/>
            <person name="Ghazi I.A."/>
            <person name="Yadav M."/>
            <person name="Pandit A."/>
            <person name="Bhargava A."/>
            <person name="Sureshbabu K."/>
            <person name="Batra K."/>
            <person name="Sharma T.R."/>
            <person name="Mohapatra T."/>
            <person name="Singh N.K."/>
            <person name="Messing J."/>
            <person name="Nelson A.B."/>
            <person name="Fuks G."/>
            <person name="Kavchok S."/>
            <person name="Keizer G."/>
            <person name="Linton E."/>
            <person name="Llaca V."/>
            <person name="Song R."/>
            <person name="Tanyolac B."/>
            <person name="Young S."/>
            <person name="Ho-Il K."/>
            <person name="Hahn J.H."/>
            <person name="Sangsakoo G."/>
            <person name="Vanavichit A."/>
            <person name="de Mattos Luiz.A.T."/>
            <person name="Zimmer P.D."/>
            <person name="Malone G."/>
            <person name="Dellagostin O."/>
            <person name="de Oliveira A.C."/>
            <person name="Bevan M."/>
            <person name="Bancroft I."/>
            <person name="Minx P."/>
            <person name="Cordum H."/>
            <person name="Wilson R."/>
            <person name="Cheng Z."/>
            <person name="Jin W."/>
            <person name="Jiang J."/>
            <person name="Leong S.A."/>
            <person name="Iwama H."/>
            <person name="Gojobori T."/>
            <person name="Itoh T."/>
            <person name="Niimura Y."/>
            <person name="Fujii Y."/>
            <person name="Habara T."/>
            <person name="Sakai H."/>
            <person name="Sato Y."/>
            <person name="Wilson G."/>
            <person name="Kumar K."/>
            <person name="McCouch S."/>
            <person name="Juretic N."/>
            <person name="Hoen D."/>
            <person name="Wright S."/>
            <person name="Bruskiewich R."/>
            <person name="Bureau T."/>
            <person name="Miyao A."/>
            <person name="Hirochika H."/>
            <person name="Nishikawa T."/>
            <person name="Kadowaki K."/>
            <person name="Sugiura M."/>
            <person name="Burr B."/>
            <person name="Sasaki T."/>
        </authorList>
    </citation>
    <scope>NUCLEOTIDE SEQUENCE [LARGE SCALE GENOMIC DNA]</scope>
    <source>
        <strain evidence="2">cv. Nipponbare</strain>
    </source>
</reference>
<evidence type="ECO:0000313" key="2">
    <source>
        <dbReference type="Proteomes" id="UP000059680"/>
    </source>
</evidence>
<feature type="non-terminal residue" evidence="1">
    <location>
        <position position="1"/>
    </location>
</feature>
<dbReference type="AlphaFoldDB" id="A0A0P0W1F8"/>
<sequence>SLPCHRFRHSRTNLAIPFGETHGGQRSTVDVRWILDFAAGGLDDDDDFLFHATEELEWSHYKAKRRASASPPPP</sequence>
<proteinExistence type="predicted"/>
<evidence type="ECO:0000313" key="1">
    <source>
        <dbReference type="EMBL" id="BAS85744.1"/>
    </source>
</evidence>
<reference evidence="1 2" key="3">
    <citation type="journal article" date="2013" name="Rice">
        <title>Improvement of the Oryza sativa Nipponbare reference genome using next generation sequence and optical map data.</title>
        <authorList>
            <person name="Kawahara Y."/>
            <person name="de la Bastide M."/>
            <person name="Hamilton J.P."/>
            <person name="Kanamori H."/>
            <person name="McCombie W.R."/>
            <person name="Ouyang S."/>
            <person name="Schwartz D.C."/>
            <person name="Tanaka T."/>
            <person name="Wu J."/>
            <person name="Zhou S."/>
            <person name="Childs K.L."/>
            <person name="Davidson R.M."/>
            <person name="Lin H."/>
            <person name="Quesada-Ocampo L."/>
            <person name="Vaillancourt B."/>
            <person name="Sakai H."/>
            <person name="Lee S.S."/>
            <person name="Kim J."/>
            <person name="Numa H."/>
            <person name="Itoh T."/>
            <person name="Buell C.R."/>
            <person name="Matsumoto T."/>
        </authorList>
    </citation>
    <scope>NUCLEOTIDE SEQUENCE [LARGE SCALE GENOMIC DNA]</scope>
    <source>
        <strain evidence="2">cv. Nipponbare</strain>
    </source>
</reference>
<protein>
    <submittedName>
        <fullName evidence="1">Os03g0679800 protein</fullName>
    </submittedName>
</protein>
<name>A0A0P0W1F8_ORYSJ</name>
<dbReference type="EMBL" id="AP014959">
    <property type="protein sequence ID" value="BAS85744.1"/>
    <property type="molecule type" value="Genomic_DNA"/>
</dbReference>
<dbReference type="Proteomes" id="UP000059680">
    <property type="component" value="Chromosome 3"/>
</dbReference>
<dbReference type="ExpressionAtlas" id="A0A0P0W1F8">
    <property type="expression patterns" value="baseline and differential"/>
</dbReference>
<reference evidence="1 2" key="2">
    <citation type="journal article" date="2013" name="Plant Cell Physiol.">
        <title>Rice Annotation Project Database (RAP-DB): an integrative and interactive database for rice genomics.</title>
        <authorList>
            <person name="Sakai H."/>
            <person name="Lee S.S."/>
            <person name="Tanaka T."/>
            <person name="Numa H."/>
            <person name="Kim J."/>
            <person name="Kawahara Y."/>
            <person name="Wakimoto H."/>
            <person name="Yang C.C."/>
            <person name="Iwamoto M."/>
            <person name="Abe T."/>
            <person name="Yamada Y."/>
            <person name="Muto A."/>
            <person name="Inokuchi H."/>
            <person name="Ikemura T."/>
            <person name="Matsumoto T."/>
            <person name="Sasaki T."/>
            <person name="Itoh T."/>
        </authorList>
    </citation>
    <scope>NUCLEOTIDE SEQUENCE [LARGE SCALE GENOMIC DNA]</scope>
    <source>
        <strain evidence="2">cv. Nipponbare</strain>
    </source>
</reference>
<keyword evidence="2" id="KW-1185">Reference proteome</keyword>
<gene>
    <name evidence="1" type="ordered locus">Os03g0679800</name>
    <name evidence="1" type="ORF">OSNPB_030679800</name>
</gene>
<dbReference type="Gramene" id="Os03t0679800-02">
    <property type="protein sequence ID" value="Os03t0679800-02"/>
    <property type="gene ID" value="Os03g0679800"/>
</dbReference>
<accession>A0A0P0W1F8</accession>
<organism evidence="1 2">
    <name type="scientific">Oryza sativa subsp. japonica</name>
    <name type="common">Rice</name>
    <dbReference type="NCBI Taxonomy" id="39947"/>
    <lineage>
        <taxon>Eukaryota</taxon>
        <taxon>Viridiplantae</taxon>
        <taxon>Streptophyta</taxon>
        <taxon>Embryophyta</taxon>
        <taxon>Tracheophyta</taxon>
        <taxon>Spermatophyta</taxon>
        <taxon>Magnoliopsida</taxon>
        <taxon>Liliopsida</taxon>
        <taxon>Poales</taxon>
        <taxon>Poaceae</taxon>
        <taxon>BOP clade</taxon>
        <taxon>Oryzoideae</taxon>
        <taxon>Oryzeae</taxon>
        <taxon>Oryzinae</taxon>
        <taxon>Oryza</taxon>
        <taxon>Oryza sativa</taxon>
    </lineage>
</organism>